<gene>
    <name evidence="16" type="ORF">CYFA0S_16e02696g</name>
</gene>
<evidence type="ECO:0000256" key="10">
    <source>
        <dbReference type="ARBA" id="ARBA00023136"/>
    </source>
</evidence>
<dbReference type="GO" id="GO:0033215">
    <property type="term" value="P:reductive iron assimilation"/>
    <property type="evidence" value="ECO:0007669"/>
    <property type="project" value="TreeGrafter"/>
</dbReference>
<evidence type="ECO:0000259" key="15">
    <source>
        <dbReference type="Pfam" id="PF08030"/>
    </source>
</evidence>
<protein>
    <submittedName>
        <fullName evidence="16">CYFA0S16e02696g1_1</fullName>
    </submittedName>
</protein>
<accession>A0A061BB96</accession>
<dbReference type="InterPro" id="IPR017938">
    <property type="entry name" value="Riboflavin_synthase-like_b-brl"/>
</dbReference>
<comment type="subcellular location">
    <subcellularLocation>
        <location evidence="1">Membrane</location>
        <topology evidence="1">Multi-pass membrane protein</topology>
    </subcellularLocation>
</comment>
<keyword evidence="2" id="KW-0813">Transport</keyword>
<evidence type="ECO:0000256" key="3">
    <source>
        <dbReference type="ARBA" id="ARBA00022630"/>
    </source>
</evidence>
<keyword evidence="10 12" id="KW-0472">Membrane</keyword>
<keyword evidence="6" id="KW-0249">Electron transport</keyword>
<keyword evidence="7 12" id="KW-1133">Transmembrane helix</keyword>
<feature type="region of interest" description="Disordered" evidence="11">
    <location>
        <begin position="398"/>
        <end position="421"/>
    </location>
</feature>
<dbReference type="SFLD" id="SFLDG01168">
    <property type="entry name" value="Ferric_reductase_subgroup_(FRE"/>
    <property type="match status" value="1"/>
</dbReference>
<evidence type="ECO:0000256" key="2">
    <source>
        <dbReference type="ARBA" id="ARBA00022448"/>
    </source>
</evidence>
<dbReference type="SUPFAM" id="SSF63380">
    <property type="entry name" value="Riboflavin synthase domain-like"/>
    <property type="match status" value="1"/>
</dbReference>
<dbReference type="InterPro" id="IPR013130">
    <property type="entry name" value="Fe3_Rdtase_TM_dom"/>
</dbReference>
<dbReference type="CDD" id="cd06186">
    <property type="entry name" value="NOX_Duox_like_FAD_NADP"/>
    <property type="match status" value="1"/>
</dbReference>
<evidence type="ECO:0000256" key="6">
    <source>
        <dbReference type="ARBA" id="ARBA00022982"/>
    </source>
</evidence>
<dbReference type="Pfam" id="PF08022">
    <property type="entry name" value="FAD_binding_8"/>
    <property type="match status" value="1"/>
</dbReference>
<feature type="compositionally biased region" description="Low complexity" evidence="11">
    <location>
        <begin position="405"/>
        <end position="418"/>
    </location>
</feature>
<dbReference type="AlphaFoldDB" id="A0A061BB96"/>
<evidence type="ECO:0000313" key="16">
    <source>
        <dbReference type="EMBL" id="CDR45148.1"/>
    </source>
</evidence>
<organism evidence="16">
    <name type="scientific">Cyberlindnera fabianii</name>
    <name type="common">Yeast</name>
    <name type="synonym">Hansenula fabianii</name>
    <dbReference type="NCBI Taxonomy" id="36022"/>
    <lineage>
        <taxon>Eukaryota</taxon>
        <taxon>Fungi</taxon>
        <taxon>Dikarya</taxon>
        <taxon>Ascomycota</taxon>
        <taxon>Saccharomycotina</taxon>
        <taxon>Saccharomycetes</taxon>
        <taxon>Phaffomycetales</taxon>
        <taxon>Phaffomycetaceae</taxon>
        <taxon>Cyberlindnera</taxon>
    </lineage>
</organism>
<dbReference type="Gene3D" id="3.40.50.80">
    <property type="entry name" value="Nucleotide-binding domain of ferredoxin-NADP reductase (FNR) module"/>
    <property type="match status" value="1"/>
</dbReference>
<dbReference type="GO" id="GO:0000293">
    <property type="term" value="F:ferric-chelate reductase activity"/>
    <property type="evidence" value="ECO:0007669"/>
    <property type="project" value="TreeGrafter"/>
</dbReference>
<keyword evidence="9" id="KW-0406">Ion transport</keyword>
<evidence type="ECO:0000259" key="13">
    <source>
        <dbReference type="Pfam" id="PF01794"/>
    </source>
</evidence>
<name>A0A061BB96_CYBFA</name>
<dbReference type="Pfam" id="PF08030">
    <property type="entry name" value="NAD_binding_6"/>
    <property type="match status" value="1"/>
</dbReference>
<dbReference type="VEuPathDB" id="FungiDB:BON22_1338"/>
<dbReference type="SUPFAM" id="SSF52343">
    <property type="entry name" value="Ferredoxin reductase-like, C-terminal NADP-linked domain"/>
    <property type="match status" value="1"/>
</dbReference>
<dbReference type="InterPro" id="IPR039261">
    <property type="entry name" value="FNR_nucleotide-bd"/>
</dbReference>
<dbReference type="OrthoDB" id="17725at2759"/>
<sequence length="513" mass="58504">MVITDLIKRHGAAHFANVKYGYIVIFLSLIHIAYIYFSRRVYFKKWITTGRATSYKRLVSIPDTALLIAWAVIILALSWYHFKLEAVNSFIKRLGRIGYVLVTLDIFVSLKPNPLPNVYYLELIFLHKWLSRLLVLWTLGHSIGYTSVWIQSNTFSKVFRVLNFLGVIAMSLFLLSTIVSLKPIRRRFYKFFFTTHLIIAWLVVGLIHYHARPGVALYTFLNASLFILQIAVKIWKSRDVVIDKKTASGSTLELITIPNYFINQFPAGSHVRISLPRANILTYLLPSHPYTIASLPDETSIKLVVRKNNHNLKTHQIVSCFGPFPSIHENFYKTAENVVLIAGGAGISYTLGLYQQLSRNSSIKISMIWIMRNKADTWILDHFNIRAIDIYITGKSLTSDDPQDSSSITSPAAATTTSRFDDMDEDEQLLDNFSSDEYEMETIDPFNEATGAPKPNRTIKLGRPHMGSYSNLLTQDDKANNWVVSCGSGTLNKDCKRWAEALGVRYHYEAYDM</sequence>
<feature type="transmembrane region" description="Helical" evidence="12">
    <location>
        <begin position="162"/>
        <end position="181"/>
    </location>
</feature>
<feature type="domain" description="Ferric reductase NAD binding" evidence="15">
    <location>
        <begin position="336"/>
        <end position="497"/>
    </location>
</feature>
<dbReference type="SFLD" id="SFLDS00052">
    <property type="entry name" value="Ferric_Reductase_Domain"/>
    <property type="match status" value="1"/>
</dbReference>
<evidence type="ECO:0000256" key="11">
    <source>
        <dbReference type="SAM" id="MobiDB-lite"/>
    </source>
</evidence>
<evidence type="ECO:0000259" key="14">
    <source>
        <dbReference type="Pfam" id="PF08022"/>
    </source>
</evidence>
<dbReference type="InterPro" id="IPR013112">
    <property type="entry name" value="FAD-bd_8"/>
</dbReference>
<evidence type="ECO:0000256" key="1">
    <source>
        <dbReference type="ARBA" id="ARBA00004141"/>
    </source>
</evidence>
<dbReference type="SFLD" id="SFLDF00463">
    <property type="entry name" value="AIM14"/>
    <property type="match status" value="1"/>
</dbReference>
<reference evidence="16" key="1">
    <citation type="journal article" date="2014" name="Genome Announc.">
        <title>Genome sequence of the yeast Cyberlindnera fabianii (Hansenula fabianii).</title>
        <authorList>
            <person name="Freel K.C."/>
            <person name="Sarilar V."/>
            <person name="Neuveglise C."/>
            <person name="Devillers H."/>
            <person name="Friedrich A."/>
            <person name="Schacherer J."/>
        </authorList>
    </citation>
    <scope>NUCLEOTIDE SEQUENCE</scope>
    <source>
        <strain evidence="16">YJS4271</strain>
    </source>
</reference>
<evidence type="ECO:0000256" key="12">
    <source>
        <dbReference type="SAM" id="Phobius"/>
    </source>
</evidence>
<feature type="domain" description="Ferric oxidoreductase" evidence="13">
    <location>
        <begin position="94"/>
        <end position="206"/>
    </location>
</feature>
<keyword evidence="8" id="KW-0560">Oxidoreductase</keyword>
<dbReference type="GO" id="GO:0005886">
    <property type="term" value="C:plasma membrane"/>
    <property type="evidence" value="ECO:0007669"/>
    <property type="project" value="TreeGrafter"/>
</dbReference>
<evidence type="ECO:0000256" key="4">
    <source>
        <dbReference type="ARBA" id="ARBA00022692"/>
    </source>
</evidence>
<keyword evidence="4 12" id="KW-0812">Transmembrane</keyword>
<dbReference type="EMBL" id="LK052901">
    <property type="protein sequence ID" value="CDR45148.1"/>
    <property type="molecule type" value="Genomic_DNA"/>
</dbReference>
<keyword evidence="3" id="KW-0285">Flavoprotein</keyword>
<dbReference type="InterPro" id="IPR013121">
    <property type="entry name" value="Fe_red_NAD-bd_6"/>
</dbReference>
<dbReference type="PANTHER" id="PTHR11972:SF178">
    <property type="entry name" value="FERRIC REDUCTASE TRANSMEMBRANE COMPONENT 8-RELATED"/>
    <property type="match status" value="1"/>
</dbReference>
<dbReference type="PANTHER" id="PTHR11972">
    <property type="entry name" value="NADPH OXIDASE"/>
    <property type="match status" value="1"/>
</dbReference>
<feature type="transmembrane region" description="Helical" evidence="12">
    <location>
        <begin position="188"/>
        <end position="209"/>
    </location>
</feature>
<evidence type="ECO:0000256" key="7">
    <source>
        <dbReference type="ARBA" id="ARBA00022989"/>
    </source>
</evidence>
<keyword evidence="5" id="KW-0274">FAD</keyword>
<evidence type="ECO:0000256" key="9">
    <source>
        <dbReference type="ARBA" id="ARBA00023065"/>
    </source>
</evidence>
<feature type="transmembrane region" description="Helical" evidence="12">
    <location>
        <begin position="58"/>
        <end position="82"/>
    </location>
</feature>
<feature type="domain" description="FAD-binding 8" evidence="14">
    <location>
        <begin position="263"/>
        <end position="313"/>
    </location>
</feature>
<dbReference type="Pfam" id="PF01794">
    <property type="entry name" value="Ferric_reduct"/>
    <property type="match status" value="1"/>
</dbReference>
<feature type="transmembrane region" description="Helical" evidence="12">
    <location>
        <begin position="20"/>
        <end position="37"/>
    </location>
</feature>
<proteinExistence type="predicted"/>
<evidence type="ECO:0000256" key="5">
    <source>
        <dbReference type="ARBA" id="ARBA00022827"/>
    </source>
</evidence>
<dbReference type="PhylomeDB" id="A0A061BB96"/>
<evidence type="ECO:0000256" key="8">
    <source>
        <dbReference type="ARBA" id="ARBA00023002"/>
    </source>
</evidence>
<dbReference type="InterPro" id="IPR050369">
    <property type="entry name" value="RBOH/FRE"/>
</dbReference>